<reference evidence="2 3" key="1">
    <citation type="journal article" date="2008" name="Genome Res.">
        <title>Genome sequence of the beta-rhizobium Cupriavidus taiwanensis and comparative genomics of rhizobia.</title>
        <authorList>
            <person name="Amadou C."/>
            <person name="Pascal G."/>
            <person name="Mangenot S."/>
            <person name="Glew M."/>
            <person name="Bontemps C."/>
            <person name="Capela D."/>
            <person name="Carrere S."/>
            <person name="Cruveiller S."/>
            <person name="Dossat C."/>
            <person name="Lajus A."/>
            <person name="Marchetti M."/>
            <person name="Poinsot V."/>
            <person name="Rouy Z."/>
            <person name="Servin B."/>
            <person name="Saad M."/>
            <person name="Schenowitz C."/>
            <person name="Barbe V."/>
            <person name="Batut J."/>
            <person name="Medigue C."/>
            <person name="Masson-Boivin C."/>
        </authorList>
    </citation>
    <scope>NUCLEOTIDE SEQUENCE [LARGE SCALE GENOMIC DNA]</scope>
    <source>
        <strain evidence="3">DSM 17343 / BCRC 17206 / CCUG 44338 / CIP 107171 / LMG 19424 / R1</strain>
    </source>
</reference>
<keyword evidence="1" id="KW-1133">Transmembrane helix</keyword>
<sequence>MTRSGLTGAHFVAIYNHHNGRQDFTMKFFEYLSTTQAQNRFLFYALIAWCILEAIMVVYRGWRAPKDAG</sequence>
<dbReference type="Proteomes" id="UP000001692">
    <property type="component" value="Plasmid pRALTA"/>
</dbReference>
<name>B2AK40_CUPTR</name>
<keyword evidence="1" id="KW-0472">Membrane</keyword>
<organism evidence="2 3">
    <name type="scientific">Cupriavidus taiwanensis (strain DSM 17343 / BCRC 17206 / CCUG 44338 / CIP 107171 / LMG 19424 / R1)</name>
    <name type="common">Ralstonia taiwanensis (strain LMG 19424)</name>
    <dbReference type="NCBI Taxonomy" id="977880"/>
    <lineage>
        <taxon>Bacteria</taxon>
        <taxon>Pseudomonadati</taxon>
        <taxon>Pseudomonadota</taxon>
        <taxon>Betaproteobacteria</taxon>
        <taxon>Burkholderiales</taxon>
        <taxon>Burkholderiaceae</taxon>
        <taxon>Cupriavidus</taxon>
    </lineage>
</organism>
<feature type="transmembrane region" description="Helical" evidence="1">
    <location>
        <begin position="41"/>
        <end position="59"/>
    </location>
</feature>
<dbReference type="EMBL" id="CU633751">
    <property type="protein sequence ID" value="CAP63867.1"/>
    <property type="molecule type" value="Genomic_DNA"/>
</dbReference>
<protein>
    <submittedName>
        <fullName evidence="2">Uncharacterized protein</fullName>
    </submittedName>
</protein>
<keyword evidence="1" id="KW-0812">Transmembrane</keyword>
<evidence type="ECO:0000313" key="3">
    <source>
        <dbReference type="Proteomes" id="UP000001692"/>
    </source>
</evidence>
<dbReference type="HOGENOM" id="CLU_2768890_0_0_4"/>
<evidence type="ECO:0000256" key="1">
    <source>
        <dbReference type="SAM" id="Phobius"/>
    </source>
</evidence>
<keyword evidence="3" id="KW-1185">Reference proteome</keyword>
<proteinExistence type="predicted"/>
<dbReference type="AlphaFoldDB" id="B2AK40"/>
<dbReference type="KEGG" id="cti:pRALTA_0185"/>
<accession>B2AK40</accession>
<keyword evidence="2" id="KW-0614">Plasmid</keyword>
<gene>
    <name evidence="2" type="ordered locus">pRALTA_0185</name>
</gene>
<evidence type="ECO:0000313" key="2">
    <source>
        <dbReference type="EMBL" id="CAP63867.1"/>
    </source>
</evidence>
<geneLocation type="plasmid" evidence="2 3">
    <name>pRALTA</name>
</geneLocation>